<gene>
    <name evidence="2" type="ORF">ACH5RR_006986</name>
</gene>
<keyword evidence="3" id="KW-1185">Reference proteome</keyword>
<evidence type="ECO:0000313" key="3">
    <source>
        <dbReference type="Proteomes" id="UP001630127"/>
    </source>
</evidence>
<sequence>MFRLLSTCTVPLESFWKYIGCSLLAGIYNIAVAPSLVVPCIHNLRRTTHLCDSYTICWQLWLARNAYIYNQRKLQPSYLISKVISLSAALFSLLISLSTAKTFVQQGSALQQLRLFPSLHLLRTLSAWQTAISWKKPITIVKLNADGSLRGTPNQYSIGGIIRDTAG</sequence>
<dbReference type="EMBL" id="JBJUIK010000003">
    <property type="protein sequence ID" value="KAL3533465.1"/>
    <property type="molecule type" value="Genomic_DNA"/>
</dbReference>
<keyword evidence="1" id="KW-0472">Membrane</keyword>
<proteinExistence type="predicted"/>
<evidence type="ECO:0000313" key="2">
    <source>
        <dbReference type="EMBL" id="KAL3533465.1"/>
    </source>
</evidence>
<evidence type="ECO:0000256" key="1">
    <source>
        <dbReference type="SAM" id="Phobius"/>
    </source>
</evidence>
<accession>A0ABD3AQM9</accession>
<protein>
    <submittedName>
        <fullName evidence="2">Uncharacterized protein</fullName>
    </submittedName>
</protein>
<dbReference type="AlphaFoldDB" id="A0ABD3AQM9"/>
<feature type="transmembrane region" description="Helical" evidence="1">
    <location>
        <begin position="15"/>
        <end position="38"/>
    </location>
</feature>
<name>A0ABD3AQM9_9GENT</name>
<feature type="transmembrane region" description="Helical" evidence="1">
    <location>
        <begin position="79"/>
        <end position="97"/>
    </location>
</feature>
<reference evidence="2 3" key="1">
    <citation type="submission" date="2024-11" db="EMBL/GenBank/DDBJ databases">
        <title>A near-complete genome assembly of Cinchona calisaya.</title>
        <authorList>
            <person name="Lian D.C."/>
            <person name="Zhao X.W."/>
            <person name="Wei L."/>
        </authorList>
    </citation>
    <scope>NUCLEOTIDE SEQUENCE [LARGE SCALE GENOMIC DNA]</scope>
    <source>
        <tissue evidence="2">Nenye</tissue>
    </source>
</reference>
<comment type="caution">
    <text evidence="2">The sequence shown here is derived from an EMBL/GenBank/DDBJ whole genome shotgun (WGS) entry which is preliminary data.</text>
</comment>
<keyword evidence="1" id="KW-1133">Transmembrane helix</keyword>
<dbReference type="Proteomes" id="UP001630127">
    <property type="component" value="Unassembled WGS sequence"/>
</dbReference>
<organism evidence="2 3">
    <name type="scientific">Cinchona calisaya</name>
    <dbReference type="NCBI Taxonomy" id="153742"/>
    <lineage>
        <taxon>Eukaryota</taxon>
        <taxon>Viridiplantae</taxon>
        <taxon>Streptophyta</taxon>
        <taxon>Embryophyta</taxon>
        <taxon>Tracheophyta</taxon>
        <taxon>Spermatophyta</taxon>
        <taxon>Magnoliopsida</taxon>
        <taxon>eudicotyledons</taxon>
        <taxon>Gunneridae</taxon>
        <taxon>Pentapetalae</taxon>
        <taxon>asterids</taxon>
        <taxon>lamiids</taxon>
        <taxon>Gentianales</taxon>
        <taxon>Rubiaceae</taxon>
        <taxon>Cinchonoideae</taxon>
        <taxon>Cinchoneae</taxon>
        <taxon>Cinchona</taxon>
    </lineage>
</organism>
<keyword evidence="1" id="KW-0812">Transmembrane</keyword>